<accession>A0A1J4JX37</accession>
<dbReference type="GeneID" id="94827850"/>
<dbReference type="Gene3D" id="3.90.70.10">
    <property type="entry name" value="Cysteine proteinases"/>
    <property type="match status" value="1"/>
</dbReference>
<comment type="caution">
    <text evidence="2">The sequence shown here is derived from an EMBL/GenBank/DDBJ whole genome shotgun (WGS) entry which is preliminary data.</text>
</comment>
<protein>
    <recommendedName>
        <fullName evidence="1">Peptidase C19 ubiquitin carboxyl-terminal hydrolase domain-containing protein</fullName>
    </recommendedName>
</protein>
<gene>
    <name evidence="2" type="ORF">TRFO_06521</name>
</gene>
<dbReference type="Proteomes" id="UP000179807">
    <property type="component" value="Unassembled WGS sequence"/>
</dbReference>
<keyword evidence="3" id="KW-1185">Reference proteome</keyword>
<dbReference type="AlphaFoldDB" id="A0A1J4JX37"/>
<proteinExistence type="predicted"/>
<sequence>MHRERRNPKHLLIEIELLKPQLNISKDLYQFRGITNYGGYSCYVISFLQIILHCNLLPMLEEEENKILYNLKDLMNSKQNKKAVSLETFFIAWKGWEYDKELPTSQGDVIEFANFFLLSLSQSLQNLFLIPFMNPNENVSKFIFNIELDGSDIQQCVNNSLSSNIIDGTMPSYFLIHVNRINSNNTYNRQIVNLNTQLQINGENYYLFSVITHIGNITKLS</sequence>
<reference evidence="2" key="1">
    <citation type="submission" date="2016-10" db="EMBL/GenBank/DDBJ databases">
        <authorList>
            <person name="Benchimol M."/>
            <person name="Almeida L.G."/>
            <person name="Vasconcelos A.T."/>
            <person name="Perreira-Neves A."/>
            <person name="Rosa I.A."/>
            <person name="Tasca T."/>
            <person name="Bogo M.R."/>
            <person name="de Souza W."/>
        </authorList>
    </citation>
    <scope>NUCLEOTIDE SEQUENCE [LARGE SCALE GENOMIC DNA]</scope>
    <source>
        <strain evidence="2">K</strain>
    </source>
</reference>
<dbReference type="EMBL" id="MLAK01000816">
    <property type="protein sequence ID" value="OHT03711.1"/>
    <property type="molecule type" value="Genomic_DNA"/>
</dbReference>
<dbReference type="VEuPathDB" id="TrichDB:TRFO_06521"/>
<dbReference type="Pfam" id="PF00443">
    <property type="entry name" value="UCH"/>
    <property type="match status" value="1"/>
</dbReference>
<evidence type="ECO:0000313" key="3">
    <source>
        <dbReference type="Proteomes" id="UP000179807"/>
    </source>
</evidence>
<dbReference type="RefSeq" id="XP_068356847.1">
    <property type="nucleotide sequence ID" value="XM_068493146.1"/>
</dbReference>
<dbReference type="GO" id="GO:0016579">
    <property type="term" value="P:protein deubiquitination"/>
    <property type="evidence" value="ECO:0007669"/>
    <property type="project" value="InterPro"/>
</dbReference>
<feature type="domain" description="Peptidase C19 ubiquitin carboxyl-terminal hydrolase" evidence="1">
    <location>
        <begin position="33"/>
        <end position="217"/>
    </location>
</feature>
<organism evidence="2 3">
    <name type="scientific">Tritrichomonas foetus</name>
    <dbReference type="NCBI Taxonomy" id="1144522"/>
    <lineage>
        <taxon>Eukaryota</taxon>
        <taxon>Metamonada</taxon>
        <taxon>Parabasalia</taxon>
        <taxon>Tritrichomonadida</taxon>
        <taxon>Tritrichomonadidae</taxon>
        <taxon>Tritrichomonas</taxon>
    </lineage>
</organism>
<dbReference type="GO" id="GO:0004843">
    <property type="term" value="F:cysteine-type deubiquitinase activity"/>
    <property type="evidence" value="ECO:0007669"/>
    <property type="project" value="InterPro"/>
</dbReference>
<evidence type="ECO:0000313" key="2">
    <source>
        <dbReference type="EMBL" id="OHT03711.1"/>
    </source>
</evidence>
<dbReference type="SUPFAM" id="SSF54001">
    <property type="entry name" value="Cysteine proteinases"/>
    <property type="match status" value="1"/>
</dbReference>
<name>A0A1J4JX37_9EUKA</name>
<dbReference type="InterPro" id="IPR001394">
    <property type="entry name" value="Peptidase_C19_UCH"/>
</dbReference>
<evidence type="ECO:0000259" key="1">
    <source>
        <dbReference type="Pfam" id="PF00443"/>
    </source>
</evidence>
<dbReference type="InterPro" id="IPR038765">
    <property type="entry name" value="Papain-like_cys_pep_sf"/>
</dbReference>